<accession>A0ABS6M6U0</accession>
<keyword evidence="4" id="KW-1185">Reference proteome</keyword>
<dbReference type="CDD" id="cd01949">
    <property type="entry name" value="GGDEF"/>
    <property type="match status" value="1"/>
</dbReference>
<dbReference type="NCBIfam" id="TIGR00254">
    <property type="entry name" value="GGDEF"/>
    <property type="match status" value="1"/>
</dbReference>
<dbReference type="SMART" id="SM00267">
    <property type="entry name" value="GGDEF"/>
    <property type="match status" value="1"/>
</dbReference>
<dbReference type="InterPro" id="IPR050469">
    <property type="entry name" value="Diguanylate_Cyclase"/>
</dbReference>
<reference evidence="3 4" key="1">
    <citation type="submission" date="2021-06" db="EMBL/GenBank/DDBJ databases">
        <title>Bacterium isolated from marine sediment.</title>
        <authorList>
            <person name="Zhu K.-L."/>
            <person name="Du Z.-J."/>
            <person name="Liang Q.-Y."/>
        </authorList>
    </citation>
    <scope>NUCLEOTIDE SEQUENCE [LARGE SCALE GENOMIC DNA]</scope>
    <source>
        <strain evidence="3 4">A346</strain>
    </source>
</reference>
<sequence>MNTDAFEARYNSLLSASLDPVMILDNETVVAVGGSVDWCQPEHLLGASLSSLLADDLLERFRSALVELSQGEEWIELEYQLRPEHLPVLREKGLSEACWFQGRLVMTEQGEVVWSARDITAQKHLERKVSHQSQRDPLTGAYNRRAMIPVLEVSVAQALRYDGAASVLLIDIDGFSKFNEQHGWDAGDQVLQQTVSTLHQLKRTSDFLARYADDQLVMVLPETNHEQGVLAAERVRTAIAELELPHATGNLSWTVSIGVASAVRLDDSAVSLMKRAREHLIIAQHSGRNRVEGEAL</sequence>
<dbReference type="EMBL" id="JAHQZT010000001">
    <property type="protein sequence ID" value="MBV0932004.1"/>
    <property type="molecule type" value="Genomic_DNA"/>
</dbReference>
<name>A0ABS6M6U0_9GAMM</name>
<proteinExistence type="predicted"/>
<dbReference type="PANTHER" id="PTHR45138:SF9">
    <property type="entry name" value="DIGUANYLATE CYCLASE DGCM-RELATED"/>
    <property type="match status" value="1"/>
</dbReference>
<organism evidence="3 4">
    <name type="scientific">Marinobacterium weihaiense</name>
    <dbReference type="NCBI Taxonomy" id="2851016"/>
    <lineage>
        <taxon>Bacteria</taxon>
        <taxon>Pseudomonadati</taxon>
        <taxon>Pseudomonadota</taxon>
        <taxon>Gammaproteobacteria</taxon>
        <taxon>Oceanospirillales</taxon>
        <taxon>Oceanospirillaceae</taxon>
        <taxon>Marinobacterium</taxon>
    </lineage>
</organism>
<feature type="domain" description="GGDEF" evidence="2">
    <location>
        <begin position="163"/>
        <end position="296"/>
    </location>
</feature>
<gene>
    <name evidence="3" type="ORF">KTN04_01430</name>
</gene>
<evidence type="ECO:0000313" key="3">
    <source>
        <dbReference type="EMBL" id="MBV0932004.1"/>
    </source>
</evidence>
<evidence type="ECO:0000313" key="4">
    <source>
        <dbReference type="Proteomes" id="UP000755551"/>
    </source>
</evidence>
<dbReference type="InterPro" id="IPR000160">
    <property type="entry name" value="GGDEF_dom"/>
</dbReference>
<dbReference type="PANTHER" id="PTHR45138">
    <property type="entry name" value="REGULATORY COMPONENTS OF SENSORY TRANSDUCTION SYSTEM"/>
    <property type="match status" value="1"/>
</dbReference>
<protein>
    <recommendedName>
        <fullName evidence="1">diguanylate cyclase</fullName>
        <ecNumber evidence="1">2.7.7.65</ecNumber>
    </recommendedName>
</protein>
<dbReference type="RefSeq" id="WP_217333419.1">
    <property type="nucleotide sequence ID" value="NZ_JAHQZT010000001.1"/>
</dbReference>
<dbReference type="EC" id="2.7.7.65" evidence="1"/>
<evidence type="ECO:0000259" key="2">
    <source>
        <dbReference type="PROSITE" id="PS50887"/>
    </source>
</evidence>
<comment type="caution">
    <text evidence="3">The sequence shown here is derived from an EMBL/GenBank/DDBJ whole genome shotgun (WGS) entry which is preliminary data.</text>
</comment>
<dbReference type="PROSITE" id="PS50887">
    <property type="entry name" value="GGDEF"/>
    <property type="match status" value="1"/>
</dbReference>
<dbReference type="Proteomes" id="UP000755551">
    <property type="component" value="Unassembled WGS sequence"/>
</dbReference>
<dbReference type="Pfam" id="PF00990">
    <property type="entry name" value="GGDEF"/>
    <property type="match status" value="1"/>
</dbReference>
<evidence type="ECO:0000256" key="1">
    <source>
        <dbReference type="ARBA" id="ARBA00012528"/>
    </source>
</evidence>